<reference evidence="12 13" key="1">
    <citation type="submission" date="2024-01" db="EMBL/GenBank/DDBJ databases">
        <authorList>
            <person name="Allen C."/>
            <person name="Tagirdzhanova G."/>
        </authorList>
    </citation>
    <scope>NUCLEOTIDE SEQUENCE [LARGE SCALE GENOMIC DNA]</scope>
</reference>
<feature type="domain" description="VOC" evidence="11">
    <location>
        <begin position="272"/>
        <end position="441"/>
    </location>
</feature>
<accession>A0ABP0APK5</accession>
<dbReference type="CDD" id="cd07250">
    <property type="entry name" value="HPPD_C_like"/>
    <property type="match status" value="1"/>
</dbReference>
<evidence type="ECO:0000256" key="1">
    <source>
        <dbReference type="ARBA" id="ARBA00001962"/>
    </source>
</evidence>
<keyword evidence="6" id="KW-0677">Repeat</keyword>
<keyword evidence="7" id="KW-0828">Tyrosine catabolism</keyword>
<evidence type="ECO:0000256" key="3">
    <source>
        <dbReference type="ARBA" id="ARBA00005877"/>
    </source>
</evidence>
<evidence type="ECO:0000256" key="7">
    <source>
        <dbReference type="ARBA" id="ARBA00022878"/>
    </source>
</evidence>
<dbReference type="PROSITE" id="PS51819">
    <property type="entry name" value="VOC"/>
    <property type="match status" value="2"/>
</dbReference>
<evidence type="ECO:0000256" key="8">
    <source>
        <dbReference type="ARBA" id="ARBA00023004"/>
    </source>
</evidence>
<comment type="caution">
    <text evidence="12">The sequence shown here is derived from an EMBL/GenBank/DDBJ whole genome shotgun (WGS) entry which is preliminary data.</text>
</comment>
<dbReference type="PANTHER" id="PTHR11959">
    <property type="entry name" value="4-HYDROXYPHENYLPYRUVATE DIOXYGENASE"/>
    <property type="match status" value="1"/>
</dbReference>
<dbReference type="CDD" id="cd08342">
    <property type="entry name" value="HPPD_N_like"/>
    <property type="match status" value="1"/>
</dbReference>
<dbReference type="Proteomes" id="UP001642406">
    <property type="component" value="Unassembled WGS sequence"/>
</dbReference>
<comment type="cofactor">
    <cofactor evidence="1">
        <name>Fe cation</name>
        <dbReference type="ChEBI" id="CHEBI:24875"/>
    </cofactor>
</comment>
<proteinExistence type="inferred from homology"/>
<keyword evidence="13" id="KW-1185">Reference proteome</keyword>
<dbReference type="InterPro" id="IPR041735">
    <property type="entry name" value="4OHPhenylPyrv_dOase_C"/>
</dbReference>
<evidence type="ECO:0000256" key="2">
    <source>
        <dbReference type="ARBA" id="ARBA00005162"/>
    </source>
</evidence>
<dbReference type="NCBIfam" id="TIGR01263">
    <property type="entry name" value="4HPPD"/>
    <property type="match status" value="1"/>
</dbReference>
<dbReference type="Pfam" id="PF00903">
    <property type="entry name" value="Glyoxalase"/>
    <property type="match status" value="1"/>
</dbReference>
<dbReference type="InterPro" id="IPR005956">
    <property type="entry name" value="4OHPhenylPyrv_dOase"/>
</dbReference>
<dbReference type="SUPFAM" id="SSF54593">
    <property type="entry name" value="Glyoxalase/Bleomycin resistance protein/Dihydroxybiphenyl dioxygenase"/>
    <property type="match status" value="1"/>
</dbReference>
<evidence type="ECO:0000256" key="9">
    <source>
        <dbReference type="ARBA" id="ARBA00023232"/>
    </source>
</evidence>
<protein>
    <recommendedName>
        <fullName evidence="4">4-hydroxyphenylpyruvate dioxygenase</fullName>
        <ecNumber evidence="4">1.13.11.27</ecNumber>
    </recommendedName>
</protein>
<comment type="pathway">
    <text evidence="2">Amino-acid degradation; L-phenylalanine degradation; acetoacetate and fumarate from L-phenylalanine: step 3/6.</text>
</comment>
<evidence type="ECO:0000256" key="6">
    <source>
        <dbReference type="ARBA" id="ARBA00022737"/>
    </source>
</evidence>
<keyword evidence="9" id="KW-0585">Phenylalanine catabolism</keyword>
<evidence type="ECO:0000256" key="5">
    <source>
        <dbReference type="ARBA" id="ARBA00022723"/>
    </source>
</evidence>
<comment type="similarity">
    <text evidence="3">Belongs to the 4HPPD family.</text>
</comment>
<dbReference type="InterPro" id="IPR029068">
    <property type="entry name" value="Glyas_Bleomycin-R_OHBP_Dase"/>
</dbReference>
<gene>
    <name evidence="12" type="ORF">SBRCBS47491_000345</name>
</gene>
<name>A0ABP0APK5_9PEZI</name>
<dbReference type="PANTHER" id="PTHR11959:SF1">
    <property type="entry name" value="4-HYDROXYPHENYLPYRUVATE DIOXYGENASE"/>
    <property type="match status" value="1"/>
</dbReference>
<keyword evidence="5" id="KW-0479">Metal-binding</keyword>
<dbReference type="InterPro" id="IPR037523">
    <property type="entry name" value="VOC_core"/>
</dbReference>
<dbReference type="Gene3D" id="3.10.180.10">
    <property type="entry name" value="2,3-Dihydroxybiphenyl 1,2-Dioxygenase, domain 1"/>
    <property type="match status" value="2"/>
</dbReference>
<dbReference type="EC" id="1.13.11.27" evidence="4"/>
<feature type="compositionally biased region" description="Polar residues" evidence="10">
    <location>
        <begin position="1"/>
        <end position="16"/>
    </location>
</feature>
<evidence type="ECO:0000256" key="4">
    <source>
        <dbReference type="ARBA" id="ARBA00013222"/>
    </source>
</evidence>
<dbReference type="InterPro" id="IPR004360">
    <property type="entry name" value="Glyas_Fos-R_dOase_dom"/>
</dbReference>
<dbReference type="EMBL" id="CAWUHC010000002">
    <property type="protein sequence ID" value="CAK7209167.1"/>
    <property type="molecule type" value="Genomic_DNA"/>
</dbReference>
<evidence type="ECO:0000259" key="11">
    <source>
        <dbReference type="PROSITE" id="PS51819"/>
    </source>
</evidence>
<feature type="region of interest" description="Disordered" evidence="10">
    <location>
        <begin position="1"/>
        <end position="27"/>
    </location>
</feature>
<sequence length="484" mass="52757">MSPSAISDSPRNSVSEPHSAHGKVFGGTKDGATTDAAVSASAGAPTFHGYDHVTWWVGNAKQAANYYSTLFGLPTFAYRGLETGSRYFASYAVGHHHGGGAADSAVDDDQDNVCFVFTSPIRSYRHLPDDEPISDADRALLREMHDHLERHGDAVKDVCFTVDSVEGVYQQATAEDGVLVDGSSKDAHTRVVGVQPPAKIHDKLYGGSVTTAVIRTYGDTTHTLLNRGDYKGPFLPGFRAVQAKKTPASKAPAPASFKPVVMAPAPDVSLQRIDHCVGNQDWDEMEAACEFYEQRLGFHRFWSVDDSQICTEYSALRSIVMSSGGNADTVKMPINEPAPGKKRSQIEEYIVFNSGAGVQHIALRTPDIITAVSSLRARGVQFIDVPSTYYTALRERLAASAAGSGMKLAWHISDEQLAVLEQLNILIDYDEGGYLLQLFTKPLMDRPTVFIEIIERNNFEGFGAGNFKSLFEAIEREQAERGNL</sequence>
<organism evidence="12 13">
    <name type="scientific">Sporothrix bragantina</name>
    <dbReference type="NCBI Taxonomy" id="671064"/>
    <lineage>
        <taxon>Eukaryota</taxon>
        <taxon>Fungi</taxon>
        <taxon>Dikarya</taxon>
        <taxon>Ascomycota</taxon>
        <taxon>Pezizomycotina</taxon>
        <taxon>Sordariomycetes</taxon>
        <taxon>Sordariomycetidae</taxon>
        <taxon>Ophiostomatales</taxon>
        <taxon>Ophiostomataceae</taxon>
        <taxon>Sporothrix</taxon>
    </lineage>
</organism>
<feature type="domain" description="VOC" evidence="11">
    <location>
        <begin position="49"/>
        <end position="227"/>
    </location>
</feature>
<dbReference type="InterPro" id="IPR041736">
    <property type="entry name" value="4OHPhenylPyrv_dOase_N"/>
</dbReference>
<keyword evidence="8" id="KW-0408">Iron</keyword>
<evidence type="ECO:0000256" key="10">
    <source>
        <dbReference type="SAM" id="MobiDB-lite"/>
    </source>
</evidence>
<evidence type="ECO:0000313" key="13">
    <source>
        <dbReference type="Proteomes" id="UP001642406"/>
    </source>
</evidence>
<evidence type="ECO:0000313" key="12">
    <source>
        <dbReference type="EMBL" id="CAK7209167.1"/>
    </source>
</evidence>